<dbReference type="AlphaFoldDB" id="A0AAX3MUR0"/>
<gene>
    <name evidence="1" type="ORF">PUW23_17750</name>
</gene>
<accession>A0AAX3MUR0</accession>
<sequence>MNKIVVSRKVNYFQQDVAELEQASLRVQSIYEKAARMVKQYFSPAAAEKLEATVLSQRSYFQKWIHTSKGWKFIGSEYQNEQAEARPPLADLKTDTSIGESTAVSTKRGGTFASLILQAFIWSQYEEIQLFHPFLGDESFYTGEEMDVIAAYFVPTYLTERPLYESGIQYRRRDYGVTIFQEDVPAPSVVFDSEWGTMEGKLMTGVYVSGLQFKGLGPYLKNMSGNRIYMQAAVQ</sequence>
<protein>
    <submittedName>
        <fullName evidence="1">Uncharacterized protein</fullName>
    </submittedName>
</protein>
<name>A0AAX3MUR0_9BACL</name>
<organism evidence="1 2">
    <name type="scientific">Paenibacillus urinalis</name>
    <dbReference type="NCBI Taxonomy" id="521520"/>
    <lineage>
        <taxon>Bacteria</taxon>
        <taxon>Bacillati</taxon>
        <taxon>Bacillota</taxon>
        <taxon>Bacilli</taxon>
        <taxon>Bacillales</taxon>
        <taxon>Paenibacillaceae</taxon>
        <taxon>Paenibacillus</taxon>
    </lineage>
</organism>
<proteinExistence type="predicted"/>
<dbReference type="Proteomes" id="UP001220962">
    <property type="component" value="Chromosome"/>
</dbReference>
<reference evidence="1" key="1">
    <citation type="submission" date="2023-02" db="EMBL/GenBank/DDBJ databases">
        <title>Pathogen: clinical or host-associated sample.</title>
        <authorList>
            <person name="Hergert J."/>
            <person name="Casey R."/>
            <person name="Wagner J."/>
            <person name="Young E.L."/>
            <person name="Oakeson K.F."/>
        </authorList>
    </citation>
    <scope>NUCLEOTIDE SEQUENCE</scope>
    <source>
        <strain evidence="1">2022CK-00830</strain>
    </source>
</reference>
<evidence type="ECO:0000313" key="1">
    <source>
        <dbReference type="EMBL" id="WDH81363.1"/>
    </source>
</evidence>
<dbReference type="EMBL" id="CP118101">
    <property type="protein sequence ID" value="WDH81363.1"/>
    <property type="molecule type" value="Genomic_DNA"/>
</dbReference>
<dbReference type="RefSeq" id="WP_274358876.1">
    <property type="nucleotide sequence ID" value="NZ_CP118101.1"/>
</dbReference>
<evidence type="ECO:0000313" key="2">
    <source>
        <dbReference type="Proteomes" id="UP001220962"/>
    </source>
</evidence>